<dbReference type="Proteomes" id="UP000249016">
    <property type="component" value="Unassembled WGS sequence"/>
</dbReference>
<evidence type="ECO:0000256" key="1">
    <source>
        <dbReference type="SAM" id="SignalP"/>
    </source>
</evidence>
<evidence type="ECO:0000313" key="2">
    <source>
        <dbReference type="EMBL" id="RAI78127.1"/>
    </source>
</evidence>
<dbReference type="AlphaFoldDB" id="A0A327NS91"/>
<evidence type="ECO:0000313" key="3">
    <source>
        <dbReference type="Proteomes" id="UP000249016"/>
    </source>
</evidence>
<name>A0A327NS91_9BACT</name>
<keyword evidence="3" id="KW-1185">Reference proteome</keyword>
<feature type="signal peptide" evidence="1">
    <location>
        <begin position="1"/>
        <end position="16"/>
    </location>
</feature>
<protein>
    <submittedName>
        <fullName evidence="2">Uncharacterized protein</fullName>
    </submittedName>
</protein>
<dbReference type="EMBL" id="QLII01000001">
    <property type="protein sequence ID" value="RAI78127.1"/>
    <property type="molecule type" value="Genomic_DNA"/>
</dbReference>
<sequence length="126" mass="14509">MRFACLFLFITSFAYAQVPGTAVRRDSMPLVFPPDLMPTARPNNLFYRDQTDSKNVIRATLDNMPVKVPDSAMIYTMRQSGQPYRRPQQLFPRFLSQRQEECTKNLNELVRQGRHAVSPKDVVASI</sequence>
<comment type="caution">
    <text evidence="2">The sequence shown here is derived from an EMBL/GenBank/DDBJ whole genome shotgun (WGS) entry which is preliminary data.</text>
</comment>
<feature type="chain" id="PRO_5016438921" evidence="1">
    <location>
        <begin position="17"/>
        <end position="126"/>
    </location>
</feature>
<accession>A0A327NS91</accession>
<reference evidence="2 3" key="1">
    <citation type="submission" date="2018-06" db="EMBL/GenBank/DDBJ databases">
        <title>Spirosoma sp. HMF3257 Genome sequencing and assembly.</title>
        <authorList>
            <person name="Kang H."/>
            <person name="Cha I."/>
            <person name="Kim H."/>
            <person name="Kang J."/>
            <person name="Joh K."/>
        </authorList>
    </citation>
    <scope>NUCLEOTIDE SEQUENCE [LARGE SCALE GENOMIC DNA]</scope>
    <source>
        <strain evidence="2 3">HMF3257</strain>
    </source>
</reference>
<gene>
    <name evidence="2" type="ORF">HMF3257_35830</name>
</gene>
<proteinExistence type="predicted"/>
<keyword evidence="1" id="KW-0732">Signal</keyword>
<organism evidence="2 3">
    <name type="scientific">Spirosoma telluris</name>
    <dbReference type="NCBI Taxonomy" id="2183553"/>
    <lineage>
        <taxon>Bacteria</taxon>
        <taxon>Pseudomonadati</taxon>
        <taxon>Bacteroidota</taxon>
        <taxon>Cytophagia</taxon>
        <taxon>Cytophagales</taxon>
        <taxon>Cytophagaceae</taxon>
        <taxon>Spirosoma</taxon>
    </lineage>
</organism>